<dbReference type="RefSeq" id="WP_108830492.1">
    <property type="nucleotide sequence ID" value="NZ_OMOR01000003.1"/>
</dbReference>
<keyword evidence="3" id="KW-1185">Reference proteome</keyword>
<evidence type="ECO:0000256" key="1">
    <source>
        <dbReference type="SAM" id="Phobius"/>
    </source>
</evidence>
<name>A0A2R8BPW8_9RHOB</name>
<proteinExistence type="predicted"/>
<accession>A0A2R8BPW8</accession>
<evidence type="ECO:0008006" key="4">
    <source>
        <dbReference type="Google" id="ProtNLM"/>
    </source>
</evidence>
<dbReference type="OrthoDB" id="9818797at2"/>
<dbReference type="Proteomes" id="UP000244880">
    <property type="component" value="Unassembled WGS sequence"/>
</dbReference>
<organism evidence="2 3">
    <name type="scientific">Ascidiaceihabitans donghaensis</name>
    <dbReference type="NCBI Taxonomy" id="1510460"/>
    <lineage>
        <taxon>Bacteria</taxon>
        <taxon>Pseudomonadati</taxon>
        <taxon>Pseudomonadota</taxon>
        <taxon>Alphaproteobacteria</taxon>
        <taxon>Rhodobacterales</taxon>
        <taxon>Paracoccaceae</taxon>
        <taxon>Ascidiaceihabitans</taxon>
    </lineage>
</organism>
<gene>
    <name evidence="2" type="ORF">ASD8599_04017</name>
</gene>
<keyword evidence="1" id="KW-1133">Transmembrane helix</keyword>
<evidence type="ECO:0000313" key="2">
    <source>
        <dbReference type="EMBL" id="SPH27551.1"/>
    </source>
</evidence>
<keyword evidence="1" id="KW-0472">Membrane</keyword>
<protein>
    <recommendedName>
        <fullName evidence="4">Tox-MPTase4 domain-containing protein</fullName>
    </recommendedName>
</protein>
<reference evidence="2 3" key="1">
    <citation type="submission" date="2018-03" db="EMBL/GenBank/DDBJ databases">
        <authorList>
            <person name="Keele B.F."/>
        </authorList>
    </citation>
    <scope>NUCLEOTIDE SEQUENCE [LARGE SCALE GENOMIC DNA]</scope>
    <source>
        <strain evidence="2 3">CECT 8599</strain>
    </source>
</reference>
<sequence length="640" mass="70514">MTEPAELYVAEDDCTTGQCAAEAAFIPQDIGNFELDALFAGLEVDQSCDLGIATVEDEIRSDELFPPIFAGAPITFDGVIDVFARRYPERAQLLDMLVNGEGYQIEFVDDVSGEETALRAAISRDHSELRRITFLPGGGLLYWRDEYNAAMARLVANQYRLETLKHWRIADRKILITTRINKNIDKFNWALGMDDDDLVFDDVTNDDGADWLHRVMGDWMVRSGIPGAGAHEEFMDSWSSRVIWGTLNVIVGAAEVIGGVMLAAGASWTGVGLLAGGAMTIAGIEALTQGIDMLRTPVQSSHQTGWLGDAAFAMAERFGVLDQNDQRAFTKYWSFTMLGLSLGGAGVSAFLPAARATMQGARTAQNLSFLARTSDRVVDAARLTMVGIRNARFGRLTVNFATMPSGRIMMNINGIGRVVAEAWESIPRLRLRLTIARQSRLLERARKLRSGEAGILALRGAVTNTNQARKLVYDVARRMGMSGPELDQLVSSIRLGGRGQSSAFRITDRSLRIADDIGMPRYIDGVGAGRYNELIAINEVAHEIAHAQRFSRWLKRGGSADEFWTKYGRNGPNGGQRYYLEEIRVETEAMKTTRSIVEPRIALARATGNSDEADRLASLLDIARRDSEAYIAANRRRLGQ</sequence>
<feature type="transmembrane region" description="Helical" evidence="1">
    <location>
        <begin position="332"/>
        <end position="353"/>
    </location>
</feature>
<dbReference type="AlphaFoldDB" id="A0A2R8BPW8"/>
<keyword evidence="1" id="KW-0812">Transmembrane</keyword>
<evidence type="ECO:0000313" key="3">
    <source>
        <dbReference type="Proteomes" id="UP000244880"/>
    </source>
</evidence>
<dbReference type="EMBL" id="OMOR01000003">
    <property type="protein sequence ID" value="SPH27551.1"/>
    <property type="molecule type" value="Genomic_DNA"/>
</dbReference>